<dbReference type="InterPro" id="IPR005467">
    <property type="entry name" value="His_kinase_dom"/>
</dbReference>
<feature type="domain" description="PAC" evidence="11">
    <location>
        <begin position="263"/>
        <end position="317"/>
    </location>
</feature>
<keyword evidence="3" id="KW-0597">Phosphoprotein</keyword>
<evidence type="ECO:0000256" key="8">
    <source>
        <dbReference type="ARBA" id="ARBA00023012"/>
    </source>
</evidence>
<sequence>MNELRGVSLIRPALSTRDGRCPDTRLYKKLEDNFMARKPTCEELKERITSLEKEAVEQRIKIENSLKVRKEKYRALMDAAGDCITEVSLEGFYIYVNPKATDVLGYLPEEMLGHHITDFMSKEEARRTKSFFMRITEAGIGFSGFVCTHIHKDGHDVVLEINGAPYFDASGKIVGYWVLERNITKRVQAEEALIKSEEKWRSLVENAPNMIIILDRNGKIQFINRTLPFLRAEEVLGTDHLDYVHPEFHLTVKKCTKNVFRTGNPDRYIVKGLGPDGGMSWYETMVGPLKNKDEVFAILLITTDITERIEAEQAMRRAKDETERQVHERTAELLEANKALHAEITERMRVEKSLQESEQRFRSLVEATSDMVWELDINGAYSYVSSKSRDLLGYEPEEIIGVSPFDLFMTEQEKIKAYGFLKGLCAKPMPFPSYVSTVKQKSGRRIIVETRGAPVFDSNGTHIGFRGIDRDITERVRSQENMFQAAKMVSLGTLVSGVAHEINNPITSIMLNSPIIQKIWEDISPALDNYCKKNGDIKVASATYSQLRDRVPVLLSNINEGAKRVKRIVDDLKNFARQNPSNLNEKVNVNDAIKKAVDLVSNLIKHSTSHFSVEYGVGLPRISGNTQRLEQVALNLIINACESLPDKECPVFISTSLDTDSKEIRIIVRDKGEGMKPEILERIGDPFFTTKRDMGGTGLGLAISTKIIKDHGGSIKFESSPGQGTTVIVTFPTGQ</sequence>
<evidence type="ECO:0000256" key="1">
    <source>
        <dbReference type="ARBA" id="ARBA00000085"/>
    </source>
</evidence>
<keyword evidence="7" id="KW-0067">ATP-binding</keyword>
<keyword evidence="5" id="KW-0547">Nucleotide-binding</keyword>
<dbReference type="InterPro" id="IPR000014">
    <property type="entry name" value="PAS"/>
</dbReference>
<accession>A0A445N1F6</accession>
<evidence type="ECO:0000259" key="9">
    <source>
        <dbReference type="PROSITE" id="PS50109"/>
    </source>
</evidence>
<evidence type="ECO:0000256" key="6">
    <source>
        <dbReference type="ARBA" id="ARBA00022777"/>
    </source>
</evidence>
<dbReference type="InterPro" id="IPR036890">
    <property type="entry name" value="HATPase_C_sf"/>
</dbReference>
<dbReference type="GO" id="GO:0006355">
    <property type="term" value="P:regulation of DNA-templated transcription"/>
    <property type="evidence" value="ECO:0007669"/>
    <property type="project" value="InterPro"/>
</dbReference>
<dbReference type="Pfam" id="PF08448">
    <property type="entry name" value="PAS_4"/>
    <property type="match status" value="1"/>
</dbReference>
<dbReference type="EC" id="2.7.13.3" evidence="2"/>
<evidence type="ECO:0000256" key="5">
    <source>
        <dbReference type="ARBA" id="ARBA00022741"/>
    </source>
</evidence>
<dbReference type="Gene3D" id="3.30.565.10">
    <property type="entry name" value="Histidine kinase-like ATPase, C-terminal domain"/>
    <property type="match status" value="1"/>
</dbReference>
<dbReference type="InterPro" id="IPR035965">
    <property type="entry name" value="PAS-like_dom_sf"/>
</dbReference>
<evidence type="ECO:0000259" key="11">
    <source>
        <dbReference type="PROSITE" id="PS50113"/>
    </source>
</evidence>
<keyword evidence="6 12" id="KW-0418">Kinase</keyword>
<dbReference type="SUPFAM" id="SSF55785">
    <property type="entry name" value="PYP-like sensor domain (PAS domain)"/>
    <property type="match status" value="3"/>
</dbReference>
<dbReference type="PROSITE" id="PS50109">
    <property type="entry name" value="HIS_KIN"/>
    <property type="match status" value="1"/>
</dbReference>
<dbReference type="Gene3D" id="3.30.450.20">
    <property type="entry name" value="PAS domain"/>
    <property type="match status" value="3"/>
</dbReference>
<dbReference type="InterPro" id="IPR000700">
    <property type="entry name" value="PAS-assoc_C"/>
</dbReference>
<evidence type="ECO:0000256" key="3">
    <source>
        <dbReference type="ARBA" id="ARBA00022553"/>
    </source>
</evidence>
<dbReference type="CDD" id="cd00082">
    <property type="entry name" value="HisKA"/>
    <property type="match status" value="1"/>
</dbReference>
<evidence type="ECO:0000256" key="4">
    <source>
        <dbReference type="ARBA" id="ARBA00022679"/>
    </source>
</evidence>
<feature type="domain" description="PAS" evidence="10">
    <location>
        <begin position="69"/>
        <end position="139"/>
    </location>
</feature>
<dbReference type="InterPro" id="IPR036097">
    <property type="entry name" value="HisK_dim/P_sf"/>
</dbReference>
<dbReference type="SUPFAM" id="SSF55874">
    <property type="entry name" value="ATPase domain of HSP90 chaperone/DNA topoisomerase II/histidine kinase"/>
    <property type="match status" value="1"/>
</dbReference>
<dbReference type="InterPro" id="IPR004358">
    <property type="entry name" value="Sig_transdc_His_kin-like_C"/>
</dbReference>
<keyword evidence="8" id="KW-0902">Two-component regulatory system</keyword>
<dbReference type="InterPro" id="IPR013656">
    <property type="entry name" value="PAS_4"/>
</dbReference>
<evidence type="ECO:0000259" key="10">
    <source>
        <dbReference type="PROSITE" id="PS50112"/>
    </source>
</evidence>
<dbReference type="AlphaFoldDB" id="A0A445N1F6"/>
<dbReference type="Gene3D" id="1.10.287.130">
    <property type="match status" value="1"/>
</dbReference>
<feature type="domain" description="Histidine kinase" evidence="9">
    <location>
        <begin position="497"/>
        <end position="735"/>
    </location>
</feature>
<reference evidence="12" key="1">
    <citation type="submission" date="2018-01" db="EMBL/GenBank/DDBJ databases">
        <authorList>
            <person name="Regsiter A."/>
            <person name="William W."/>
        </authorList>
    </citation>
    <scope>NUCLEOTIDE SEQUENCE</scope>
    <source>
        <strain evidence="12">TRIP AH-1</strain>
    </source>
</reference>
<dbReference type="Pfam" id="PF00989">
    <property type="entry name" value="PAS"/>
    <property type="match status" value="2"/>
</dbReference>
<dbReference type="InterPro" id="IPR003594">
    <property type="entry name" value="HATPase_dom"/>
</dbReference>
<name>A0A445N1F6_9BACT</name>
<feature type="domain" description="PAC" evidence="11">
    <location>
        <begin position="143"/>
        <end position="195"/>
    </location>
</feature>
<dbReference type="Pfam" id="PF02518">
    <property type="entry name" value="HATPase_c"/>
    <property type="match status" value="1"/>
</dbReference>
<dbReference type="SMART" id="SM00388">
    <property type="entry name" value="HisKA"/>
    <property type="match status" value="1"/>
</dbReference>
<gene>
    <name evidence="12" type="ORF">PITCH_A640080</name>
</gene>
<evidence type="ECO:0000313" key="12">
    <source>
        <dbReference type="EMBL" id="SPD75537.1"/>
    </source>
</evidence>
<dbReference type="InterPro" id="IPR003661">
    <property type="entry name" value="HisK_dim/P_dom"/>
</dbReference>
<feature type="domain" description="PAC" evidence="11">
    <location>
        <begin position="431"/>
        <end position="484"/>
    </location>
</feature>
<dbReference type="InterPro" id="IPR001610">
    <property type="entry name" value="PAC"/>
</dbReference>
<organism evidence="12">
    <name type="scientific">uncultured Desulfobacterium sp</name>
    <dbReference type="NCBI Taxonomy" id="201089"/>
    <lineage>
        <taxon>Bacteria</taxon>
        <taxon>Pseudomonadati</taxon>
        <taxon>Thermodesulfobacteriota</taxon>
        <taxon>Desulfobacteria</taxon>
        <taxon>Desulfobacterales</taxon>
        <taxon>Desulfobacteriaceae</taxon>
        <taxon>Desulfobacterium</taxon>
        <taxon>environmental samples</taxon>
    </lineage>
</organism>
<dbReference type="EMBL" id="OJIN01000208">
    <property type="protein sequence ID" value="SPD75537.1"/>
    <property type="molecule type" value="Genomic_DNA"/>
</dbReference>
<dbReference type="SMART" id="SM00091">
    <property type="entry name" value="PAS"/>
    <property type="match status" value="3"/>
</dbReference>
<dbReference type="GO" id="GO:0005524">
    <property type="term" value="F:ATP binding"/>
    <property type="evidence" value="ECO:0007669"/>
    <property type="project" value="UniProtKB-KW"/>
</dbReference>
<keyword evidence="4 12" id="KW-0808">Transferase</keyword>
<dbReference type="SMART" id="SM00387">
    <property type="entry name" value="HATPase_c"/>
    <property type="match status" value="1"/>
</dbReference>
<dbReference type="Pfam" id="PF00512">
    <property type="entry name" value="HisKA"/>
    <property type="match status" value="1"/>
</dbReference>
<dbReference type="PROSITE" id="PS50113">
    <property type="entry name" value="PAC"/>
    <property type="match status" value="3"/>
</dbReference>
<evidence type="ECO:0000256" key="7">
    <source>
        <dbReference type="ARBA" id="ARBA00022840"/>
    </source>
</evidence>
<dbReference type="SMART" id="SM00086">
    <property type="entry name" value="PAC"/>
    <property type="match status" value="3"/>
</dbReference>
<evidence type="ECO:0000256" key="2">
    <source>
        <dbReference type="ARBA" id="ARBA00012438"/>
    </source>
</evidence>
<comment type="catalytic activity">
    <reaction evidence="1">
        <text>ATP + protein L-histidine = ADP + protein N-phospho-L-histidine.</text>
        <dbReference type="EC" id="2.7.13.3"/>
    </reaction>
</comment>
<dbReference type="InterPro" id="IPR013767">
    <property type="entry name" value="PAS_fold"/>
</dbReference>
<dbReference type="PANTHER" id="PTHR43065">
    <property type="entry name" value="SENSOR HISTIDINE KINASE"/>
    <property type="match status" value="1"/>
</dbReference>
<feature type="domain" description="PAS" evidence="10">
    <location>
        <begin position="357"/>
        <end position="411"/>
    </location>
</feature>
<dbReference type="CDD" id="cd00130">
    <property type="entry name" value="PAS"/>
    <property type="match status" value="3"/>
</dbReference>
<dbReference type="NCBIfam" id="TIGR00229">
    <property type="entry name" value="sensory_box"/>
    <property type="match status" value="3"/>
</dbReference>
<dbReference type="SUPFAM" id="SSF47384">
    <property type="entry name" value="Homodimeric domain of signal transducing histidine kinase"/>
    <property type="match status" value="1"/>
</dbReference>
<proteinExistence type="predicted"/>
<protein>
    <recommendedName>
        <fullName evidence="2">histidine kinase</fullName>
        <ecNumber evidence="2">2.7.13.3</ecNumber>
    </recommendedName>
</protein>
<dbReference type="GO" id="GO:0000155">
    <property type="term" value="F:phosphorelay sensor kinase activity"/>
    <property type="evidence" value="ECO:0007669"/>
    <property type="project" value="InterPro"/>
</dbReference>
<dbReference type="PRINTS" id="PR00344">
    <property type="entry name" value="BCTRLSENSOR"/>
</dbReference>
<dbReference type="PROSITE" id="PS50112">
    <property type="entry name" value="PAS"/>
    <property type="match status" value="3"/>
</dbReference>
<dbReference type="PANTHER" id="PTHR43065:SF42">
    <property type="entry name" value="TWO-COMPONENT SENSOR PPRA"/>
    <property type="match status" value="1"/>
</dbReference>
<feature type="domain" description="PAS" evidence="10">
    <location>
        <begin position="196"/>
        <end position="227"/>
    </location>
</feature>